<name>A0A936K7E6_9BACT</name>
<reference evidence="1 2" key="1">
    <citation type="submission" date="2020-10" db="EMBL/GenBank/DDBJ databases">
        <title>Connecting structure to function with the recovery of over 1000 high-quality activated sludge metagenome-assembled genomes encoding full-length rRNA genes using long-read sequencing.</title>
        <authorList>
            <person name="Singleton C.M."/>
            <person name="Petriglieri F."/>
            <person name="Kristensen J.M."/>
            <person name="Kirkegaard R.H."/>
            <person name="Michaelsen T.Y."/>
            <person name="Andersen M.H."/>
            <person name="Karst S.M."/>
            <person name="Dueholm M.S."/>
            <person name="Nielsen P.H."/>
            <person name="Albertsen M."/>
        </authorList>
    </citation>
    <scope>NUCLEOTIDE SEQUENCE [LARGE SCALE GENOMIC DNA]</scope>
    <source>
        <strain evidence="1">OdNE_18-Q3-R46-58_MAXAC.008</strain>
    </source>
</reference>
<sequence length="92" mass="9494">MAAAEIHKAGARESSGTKFLFGAMGIGAGMQTLVQLSLFASAWEKFVHFKTSAINLAGAWKAKVAGGMLLSSPASAPPTWAWGYIIGPKLGA</sequence>
<comment type="caution">
    <text evidence="1">The sequence shown here is derived from an EMBL/GenBank/DDBJ whole genome shotgun (WGS) entry which is preliminary data.</text>
</comment>
<dbReference type="EMBL" id="JADKCH010000035">
    <property type="protein sequence ID" value="MBK8574086.1"/>
    <property type="molecule type" value="Genomic_DNA"/>
</dbReference>
<accession>A0A936K7E6</accession>
<gene>
    <name evidence="1" type="ORF">IPN91_16025</name>
</gene>
<organism evidence="1 2">
    <name type="scientific">Candidatus Geothrix odensensis</name>
    <dbReference type="NCBI Taxonomy" id="2954440"/>
    <lineage>
        <taxon>Bacteria</taxon>
        <taxon>Pseudomonadati</taxon>
        <taxon>Acidobacteriota</taxon>
        <taxon>Holophagae</taxon>
        <taxon>Holophagales</taxon>
        <taxon>Holophagaceae</taxon>
        <taxon>Geothrix</taxon>
    </lineage>
</organism>
<dbReference type="Proteomes" id="UP000709959">
    <property type="component" value="Unassembled WGS sequence"/>
</dbReference>
<proteinExistence type="predicted"/>
<evidence type="ECO:0000313" key="1">
    <source>
        <dbReference type="EMBL" id="MBK8574086.1"/>
    </source>
</evidence>
<protein>
    <submittedName>
        <fullName evidence="1">Uncharacterized protein</fullName>
    </submittedName>
</protein>
<dbReference type="AlphaFoldDB" id="A0A936K7E6"/>
<evidence type="ECO:0000313" key="2">
    <source>
        <dbReference type="Proteomes" id="UP000709959"/>
    </source>
</evidence>